<organism evidence="2 3">
    <name type="scientific">Adhaeretor mobilis</name>
    <dbReference type="NCBI Taxonomy" id="1930276"/>
    <lineage>
        <taxon>Bacteria</taxon>
        <taxon>Pseudomonadati</taxon>
        <taxon>Planctomycetota</taxon>
        <taxon>Planctomycetia</taxon>
        <taxon>Pirellulales</taxon>
        <taxon>Lacipirellulaceae</taxon>
        <taxon>Adhaeretor</taxon>
    </lineage>
</organism>
<evidence type="ECO:0000313" key="2">
    <source>
        <dbReference type="EMBL" id="QDT00010.1"/>
    </source>
</evidence>
<sequence precursor="true">MKFSLLRSVLPHLALLITLLATSNAQAELDFHPGKRVRLANGRYIHYAEYGVPTGNLVLYFHGTPGSHLEVGLCDEELDESGIRLISINRPGIGNSTYYGCRRITDWPTDVDQLLAAMGIEGAPFGIIALSGGAPYGLAVARAMPERVTHLALVSGHTPPGAPVVRGNSDDMIDLLRRRPRLGNFGIGLLDRRLNRKPDSIVKQVTKSWTAADRKLVLCNPKLKNRLVANLREATVCGPQGLVKDIGLLGSCWGFAVAEAAGVDVSIWQGGCDRIVTPSMAHYFHSQLPGSTLTIDPKAGHVTMFKWHVHEILKNF</sequence>
<feature type="signal peptide" evidence="1">
    <location>
        <begin position="1"/>
        <end position="27"/>
    </location>
</feature>
<proteinExistence type="predicted"/>
<accession>A0A517MYR7</accession>
<dbReference type="InterPro" id="IPR029058">
    <property type="entry name" value="AB_hydrolase_fold"/>
</dbReference>
<dbReference type="PANTHER" id="PTHR43433:SF10">
    <property type="entry name" value="AB HYDROLASE-1 DOMAIN-CONTAINING PROTEIN"/>
    <property type="match status" value="1"/>
</dbReference>
<dbReference type="Gene3D" id="3.40.50.1820">
    <property type="entry name" value="alpha/beta hydrolase"/>
    <property type="match status" value="1"/>
</dbReference>
<keyword evidence="1" id="KW-0732">Signal</keyword>
<gene>
    <name evidence="2" type="ORF">HG15A2_33450</name>
</gene>
<keyword evidence="3" id="KW-1185">Reference proteome</keyword>
<dbReference type="Pfam" id="PF06342">
    <property type="entry name" value="DUF1057"/>
    <property type="match status" value="1"/>
</dbReference>
<dbReference type="PANTHER" id="PTHR43433">
    <property type="entry name" value="HYDROLASE, ALPHA/BETA FOLD FAMILY PROTEIN"/>
    <property type="match status" value="1"/>
</dbReference>
<feature type="chain" id="PRO_5022143363" evidence="1">
    <location>
        <begin position="28"/>
        <end position="316"/>
    </location>
</feature>
<dbReference type="KEGG" id="amob:HG15A2_33450"/>
<evidence type="ECO:0000313" key="3">
    <source>
        <dbReference type="Proteomes" id="UP000319852"/>
    </source>
</evidence>
<dbReference type="SUPFAM" id="SSF53474">
    <property type="entry name" value="alpha/beta-Hydrolases"/>
    <property type="match status" value="1"/>
</dbReference>
<dbReference type="Proteomes" id="UP000319852">
    <property type="component" value="Chromosome"/>
</dbReference>
<evidence type="ECO:0000256" key="1">
    <source>
        <dbReference type="SAM" id="SignalP"/>
    </source>
</evidence>
<name>A0A517MYR7_9BACT</name>
<dbReference type="InterPro" id="IPR010463">
    <property type="entry name" value="DUF1057"/>
</dbReference>
<dbReference type="RefSeq" id="WP_145061201.1">
    <property type="nucleotide sequence ID" value="NZ_CP036263.1"/>
</dbReference>
<protein>
    <submittedName>
        <fullName evidence="2">Alpha/beta hydrolase family protein</fullName>
    </submittedName>
</protein>
<dbReference type="EMBL" id="CP036263">
    <property type="protein sequence ID" value="QDT00010.1"/>
    <property type="molecule type" value="Genomic_DNA"/>
</dbReference>
<reference evidence="2 3" key="1">
    <citation type="submission" date="2019-02" db="EMBL/GenBank/DDBJ databases">
        <title>Deep-cultivation of Planctomycetes and their phenomic and genomic characterization uncovers novel biology.</title>
        <authorList>
            <person name="Wiegand S."/>
            <person name="Jogler M."/>
            <person name="Boedeker C."/>
            <person name="Pinto D."/>
            <person name="Vollmers J."/>
            <person name="Rivas-Marin E."/>
            <person name="Kohn T."/>
            <person name="Peeters S.H."/>
            <person name="Heuer A."/>
            <person name="Rast P."/>
            <person name="Oberbeckmann S."/>
            <person name="Bunk B."/>
            <person name="Jeske O."/>
            <person name="Meyerdierks A."/>
            <person name="Storesund J.E."/>
            <person name="Kallscheuer N."/>
            <person name="Luecker S."/>
            <person name="Lage O.M."/>
            <person name="Pohl T."/>
            <person name="Merkel B.J."/>
            <person name="Hornburger P."/>
            <person name="Mueller R.-W."/>
            <person name="Bruemmer F."/>
            <person name="Labrenz M."/>
            <person name="Spormann A.M."/>
            <person name="Op den Camp H."/>
            <person name="Overmann J."/>
            <person name="Amann R."/>
            <person name="Jetten M.S.M."/>
            <person name="Mascher T."/>
            <person name="Medema M.H."/>
            <person name="Devos D.P."/>
            <person name="Kaster A.-K."/>
            <person name="Ovreas L."/>
            <person name="Rohde M."/>
            <person name="Galperin M.Y."/>
            <person name="Jogler C."/>
        </authorList>
    </citation>
    <scope>NUCLEOTIDE SEQUENCE [LARGE SCALE GENOMIC DNA]</scope>
    <source>
        <strain evidence="2 3">HG15A2</strain>
    </source>
</reference>
<dbReference type="AlphaFoldDB" id="A0A517MYR7"/>
<dbReference type="GO" id="GO:0016787">
    <property type="term" value="F:hydrolase activity"/>
    <property type="evidence" value="ECO:0007669"/>
    <property type="project" value="UniProtKB-KW"/>
</dbReference>
<dbReference type="InterPro" id="IPR050471">
    <property type="entry name" value="AB_hydrolase"/>
</dbReference>
<dbReference type="OrthoDB" id="9773293at2"/>
<keyword evidence="2" id="KW-0378">Hydrolase</keyword>